<dbReference type="InterPro" id="IPR000974">
    <property type="entry name" value="Glyco_hydro_22_lys"/>
</dbReference>
<organism evidence="8 9">
    <name type="scientific">Pygocentrus nattereri</name>
    <name type="common">Red-bellied piranha</name>
    <dbReference type="NCBI Taxonomy" id="42514"/>
    <lineage>
        <taxon>Eukaryota</taxon>
        <taxon>Metazoa</taxon>
        <taxon>Chordata</taxon>
        <taxon>Craniata</taxon>
        <taxon>Vertebrata</taxon>
        <taxon>Euteleostomi</taxon>
        <taxon>Actinopterygii</taxon>
        <taxon>Neopterygii</taxon>
        <taxon>Teleostei</taxon>
        <taxon>Ostariophysi</taxon>
        <taxon>Characiformes</taxon>
        <taxon>Characoidei</taxon>
        <taxon>Pygocentrus</taxon>
    </lineage>
</organism>
<dbReference type="PANTHER" id="PTHR11407">
    <property type="entry name" value="LYSOZYME C"/>
    <property type="match status" value="1"/>
</dbReference>
<dbReference type="PRINTS" id="PR00137">
    <property type="entry name" value="LYSOZYME"/>
</dbReference>
<dbReference type="AlphaFoldDB" id="A0AAR2M2J0"/>
<feature type="chain" id="PRO_5043490557" description="lysozyme" evidence="6">
    <location>
        <begin position="17"/>
        <end position="143"/>
    </location>
</feature>
<protein>
    <recommendedName>
        <fullName evidence="2">lysozyme</fullName>
        <ecNumber evidence="2">3.2.1.17</ecNumber>
    </recommendedName>
</protein>
<name>A0AAR2M2J0_PYGNA</name>
<evidence type="ECO:0000259" key="7">
    <source>
        <dbReference type="PROSITE" id="PS00128"/>
    </source>
</evidence>
<dbReference type="CDD" id="cd16897">
    <property type="entry name" value="LYZ_C"/>
    <property type="match status" value="1"/>
</dbReference>
<evidence type="ECO:0000256" key="4">
    <source>
        <dbReference type="ARBA" id="ARBA00023157"/>
    </source>
</evidence>
<dbReference type="SUPFAM" id="SSF53955">
    <property type="entry name" value="Lysozyme-like"/>
    <property type="match status" value="1"/>
</dbReference>
<keyword evidence="6" id="KW-0732">Signal</keyword>
<evidence type="ECO:0000313" key="8">
    <source>
        <dbReference type="Ensembl" id="ENSPNAP00000081122.1"/>
    </source>
</evidence>
<evidence type="ECO:0000256" key="6">
    <source>
        <dbReference type="SAM" id="SignalP"/>
    </source>
</evidence>
<dbReference type="GeneTree" id="ENSGT00940000153832"/>
<keyword evidence="9" id="KW-1185">Reference proteome</keyword>
<evidence type="ECO:0000256" key="5">
    <source>
        <dbReference type="RuleBase" id="RU004440"/>
    </source>
</evidence>
<dbReference type="PRINTS" id="PR00135">
    <property type="entry name" value="LYZLACT"/>
</dbReference>
<dbReference type="PROSITE" id="PS00128">
    <property type="entry name" value="GLYCOSYL_HYDROL_F22_1"/>
    <property type="match status" value="1"/>
</dbReference>
<proteinExistence type="inferred from homology"/>
<keyword evidence="4" id="KW-1015">Disulfide bond</keyword>
<evidence type="ECO:0000256" key="2">
    <source>
        <dbReference type="ARBA" id="ARBA00012732"/>
    </source>
</evidence>
<dbReference type="Ensembl" id="ENSPNAT00000051958.1">
    <property type="protein sequence ID" value="ENSPNAP00000081122.1"/>
    <property type="gene ID" value="ENSPNAG00000020289.2"/>
</dbReference>
<dbReference type="InterPro" id="IPR019799">
    <property type="entry name" value="Glyco_hydro_22_CS"/>
</dbReference>
<keyword evidence="3" id="KW-0081">Bacteriolytic enzyme</keyword>
<evidence type="ECO:0000256" key="3">
    <source>
        <dbReference type="ARBA" id="ARBA00022638"/>
    </source>
</evidence>
<dbReference type="EC" id="3.2.1.17" evidence="2"/>
<feature type="domain" description="Glycosyl hydrolases family 22 (GH22)" evidence="7">
    <location>
        <begin position="91"/>
        <end position="109"/>
    </location>
</feature>
<evidence type="ECO:0000256" key="1">
    <source>
        <dbReference type="ARBA" id="ARBA00010859"/>
    </source>
</evidence>
<dbReference type="Pfam" id="PF00062">
    <property type="entry name" value="Lys"/>
    <property type="match status" value="1"/>
</dbReference>
<dbReference type="SMART" id="SM00263">
    <property type="entry name" value="LYZ1"/>
    <property type="match status" value="1"/>
</dbReference>
<dbReference type="GO" id="GO:0042742">
    <property type="term" value="P:defense response to bacterium"/>
    <property type="evidence" value="ECO:0007669"/>
    <property type="project" value="UniProtKB-KW"/>
</dbReference>
<dbReference type="Gene3D" id="1.10.530.10">
    <property type="match status" value="1"/>
</dbReference>
<dbReference type="InterPro" id="IPR001916">
    <property type="entry name" value="Glyco_hydro_22"/>
</dbReference>
<dbReference type="InterPro" id="IPR023346">
    <property type="entry name" value="Lysozyme-like_dom_sf"/>
</dbReference>
<dbReference type="GO" id="GO:0031640">
    <property type="term" value="P:killing of cells of another organism"/>
    <property type="evidence" value="ECO:0007669"/>
    <property type="project" value="UniProtKB-KW"/>
</dbReference>
<dbReference type="FunFam" id="1.10.530.10:FF:000001">
    <property type="entry name" value="Lysozyme C"/>
    <property type="match status" value="1"/>
</dbReference>
<gene>
    <name evidence="8" type="primary">LYZ</name>
</gene>
<reference evidence="8" key="2">
    <citation type="submission" date="2025-08" db="UniProtKB">
        <authorList>
            <consortium name="Ensembl"/>
        </authorList>
    </citation>
    <scope>IDENTIFICATION</scope>
</reference>
<reference evidence="8 9" key="1">
    <citation type="submission" date="2020-10" db="EMBL/GenBank/DDBJ databases">
        <title>Pygocentrus nattereri (red-bellied piranha) genome, fPygNat1, primary haplotype.</title>
        <authorList>
            <person name="Myers G."/>
            <person name="Meyer A."/>
            <person name="Karagic N."/>
            <person name="Pippel M."/>
            <person name="Winkler S."/>
            <person name="Tracey A."/>
            <person name="Wood J."/>
            <person name="Formenti G."/>
            <person name="Howe K."/>
            <person name="Fedrigo O."/>
            <person name="Jarvis E.D."/>
        </authorList>
    </citation>
    <scope>NUCLEOTIDE SEQUENCE [LARGE SCALE GENOMIC DNA]</scope>
</reference>
<reference evidence="8" key="3">
    <citation type="submission" date="2025-09" db="UniProtKB">
        <authorList>
            <consortium name="Ensembl"/>
        </authorList>
    </citation>
    <scope>IDENTIFICATION</scope>
</reference>
<accession>A0AAR2M2J0</accession>
<dbReference type="Proteomes" id="UP001501920">
    <property type="component" value="Chromosome 12"/>
</dbReference>
<feature type="signal peptide" evidence="6">
    <location>
        <begin position="1"/>
        <end position="16"/>
    </location>
</feature>
<keyword evidence="3" id="KW-0929">Antimicrobial</keyword>
<evidence type="ECO:0000313" key="9">
    <source>
        <dbReference type="Proteomes" id="UP001501920"/>
    </source>
</evidence>
<dbReference type="GO" id="GO:0003796">
    <property type="term" value="F:lysozyme activity"/>
    <property type="evidence" value="ECO:0007669"/>
    <property type="project" value="UniProtKB-EC"/>
</dbReference>
<comment type="similarity">
    <text evidence="1 5">Belongs to the glycosyl hydrolase 22 family.</text>
</comment>
<dbReference type="PROSITE" id="PS51348">
    <property type="entry name" value="GLYCOSYL_HYDROL_F22_2"/>
    <property type="match status" value="1"/>
</dbReference>
<sequence>MKIWVLLLLVAAAASAKRFSRCELARTLKAAGMSGFSGVSLANWVCLVNAESSYNTQTINKNPDGSWDYGIFQINNRWWCSNGQFPSHNICRISCSQLLTDDISADIRCAKTIVRQQGISAWVGWRKRCKNQDVRSFIAGCGV</sequence>
<dbReference type="PANTHER" id="PTHR11407:SF63">
    <property type="entry name" value="LYSOZYME C"/>
    <property type="match status" value="1"/>
</dbReference>